<dbReference type="NCBIfam" id="TIGR03123">
    <property type="entry name" value="one_C_unchar_1"/>
    <property type="match status" value="1"/>
</dbReference>
<sequence length="347" mass="35965">MSPGDGLPLWLGLDIGGANIKAAHSNGRAISIPFELWKRPSDLREMLCRAAGLLPAADHLAVTMTAELCDCFATKAEGVSAILGAVSEAFPGRPVAVWGTEGRFLSVEEAIRRPELPAAANWLALATLAARLLPEGPGILIDIGSTTTDLIPLKDGLPAARGRTDTRRLQTGELVYAGVRRTPLMALAAELPHRGEPTALTAELFAATLDVYLTLGDIPPDPTNDSTPDGGPATVEAARDRLARMVAADRDSFSAEDAVALARAADEALMARLLAAANRACRAAVGPPAGAVVSGSGSFLARRLASRLLPPGSPVRSLDDAWGPLASQAGCAYAIVVLAAEQEPSLP</sequence>
<dbReference type="Gene3D" id="3.30.420.190">
    <property type="entry name" value="conserved archaeal protein q6m145"/>
    <property type="match status" value="1"/>
</dbReference>
<dbReference type="Pfam" id="PF01968">
    <property type="entry name" value="Hydantoinase_A"/>
    <property type="match status" value="1"/>
</dbReference>
<dbReference type="AlphaFoldDB" id="A0A432MIS5"/>
<protein>
    <submittedName>
        <fullName evidence="2">H4MPT-linked C1 transfer pathway protein</fullName>
    </submittedName>
</protein>
<evidence type="ECO:0000313" key="2">
    <source>
        <dbReference type="EMBL" id="RUL87263.1"/>
    </source>
</evidence>
<organism evidence="2 3">
    <name type="scientific">Tautonia sociabilis</name>
    <dbReference type="NCBI Taxonomy" id="2080755"/>
    <lineage>
        <taxon>Bacteria</taxon>
        <taxon>Pseudomonadati</taxon>
        <taxon>Planctomycetota</taxon>
        <taxon>Planctomycetia</taxon>
        <taxon>Isosphaerales</taxon>
        <taxon>Isosphaeraceae</taxon>
        <taxon>Tautonia</taxon>
    </lineage>
</organism>
<keyword evidence="3" id="KW-1185">Reference proteome</keyword>
<dbReference type="SUPFAM" id="SSF53067">
    <property type="entry name" value="Actin-like ATPase domain"/>
    <property type="match status" value="1"/>
</dbReference>
<gene>
    <name evidence="2" type="ORF">TsocGM_12830</name>
</gene>
<dbReference type="InterPro" id="IPR043129">
    <property type="entry name" value="ATPase_NBD"/>
</dbReference>
<feature type="domain" description="Hydantoinase A/oxoprolinase" evidence="1">
    <location>
        <begin position="61"/>
        <end position="308"/>
    </location>
</feature>
<evidence type="ECO:0000259" key="1">
    <source>
        <dbReference type="Pfam" id="PF01968"/>
    </source>
</evidence>
<proteinExistence type="predicted"/>
<dbReference type="InterPro" id="IPR002756">
    <property type="entry name" value="MfnF"/>
</dbReference>
<reference evidence="2 3" key="2">
    <citation type="submission" date="2019-01" db="EMBL/GenBank/DDBJ databases">
        <title>Tautonia sociabilis, a novel thermotolerant planctomycete of Isosphaeraceae family, isolated from a 4000 m deep subterranean habitat.</title>
        <authorList>
            <person name="Kovaleva O.L."/>
            <person name="Elcheninov A.G."/>
            <person name="Van Heerden E."/>
            <person name="Toshchakov S.V."/>
            <person name="Novikov A."/>
            <person name="Bonch-Osmolovskaya E.A."/>
            <person name="Kublanov I.V."/>
        </authorList>
    </citation>
    <scope>NUCLEOTIDE SEQUENCE [LARGE SCALE GENOMIC DNA]</scope>
    <source>
        <strain evidence="2 3">GM2012</strain>
    </source>
</reference>
<dbReference type="Proteomes" id="UP000280296">
    <property type="component" value="Unassembled WGS sequence"/>
</dbReference>
<reference evidence="2 3" key="1">
    <citation type="submission" date="2018-12" db="EMBL/GenBank/DDBJ databases">
        <authorList>
            <person name="Toschakov S.V."/>
        </authorList>
    </citation>
    <scope>NUCLEOTIDE SEQUENCE [LARGE SCALE GENOMIC DNA]</scope>
    <source>
        <strain evidence="2 3">GM2012</strain>
    </source>
</reference>
<evidence type="ECO:0000313" key="3">
    <source>
        <dbReference type="Proteomes" id="UP000280296"/>
    </source>
</evidence>
<dbReference type="Gene3D" id="3.30.420.40">
    <property type="match status" value="1"/>
</dbReference>
<dbReference type="EMBL" id="RYZH01000023">
    <property type="protein sequence ID" value="RUL87263.1"/>
    <property type="molecule type" value="Genomic_DNA"/>
</dbReference>
<dbReference type="GO" id="GO:0016787">
    <property type="term" value="F:hydrolase activity"/>
    <property type="evidence" value="ECO:0007669"/>
    <property type="project" value="InterPro"/>
</dbReference>
<accession>A0A432MIS5</accession>
<name>A0A432MIS5_9BACT</name>
<dbReference type="InterPro" id="IPR002821">
    <property type="entry name" value="Hydantoinase_A"/>
</dbReference>
<dbReference type="RefSeq" id="WP_126725777.1">
    <property type="nucleotide sequence ID" value="NZ_RYZH01000023.1"/>
</dbReference>
<comment type="caution">
    <text evidence="2">The sequence shown here is derived from an EMBL/GenBank/DDBJ whole genome shotgun (WGS) entry which is preliminary data.</text>
</comment>
<dbReference type="OrthoDB" id="1792672at2"/>